<evidence type="ECO:0000256" key="1">
    <source>
        <dbReference type="SAM" id="MobiDB-lite"/>
    </source>
</evidence>
<sequence>MGAFLRRYDQNKLPKEMIGRNVLEEMGVPAEQTQRAFNAIVESGRAVGFIYEHRGGEYVDLNRVSMPGAASEPDEAIEERGGDGGGGGDTALADIVDITGAGAITDRTPTPPPVKVEEVVNNRVFVTHGKNRAVVEQLKELLTYGGFVPVVSVEKETLAKSIPDKVLDDMRSCSAGIVHVGSEMVLKDDDGNEHKLLNSNVLIEIGAALALYGKRLILLVEEGTELPSNLQGLYQARYAGGELTHSATMKLLKTFNEFKSAPPA</sequence>
<evidence type="ECO:0000313" key="3">
    <source>
        <dbReference type="EMBL" id="EJO90918.1"/>
    </source>
</evidence>
<dbReference type="GO" id="GO:0050135">
    <property type="term" value="F:NADP+ nucleosidase activity"/>
    <property type="evidence" value="ECO:0007669"/>
    <property type="project" value="InterPro"/>
</dbReference>
<dbReference type="InterPro" id="IPR019302">
    <property type="entry name" value="CAP12/PCTIR_TIR_dom"/>
</dbReference>
<comment type="caution">
    <text evidence="3">The sequence shown here is derived from an EMBL/GenBank/DDBJ whole genome shotgun (WGS) entry which is preliminary data.</text>
</comment>
<organism evidence="3 4">
    <name type="scientific">Mycobacterium colombiense CECT 3035</name>
    <dbReference type="NCBI Taxonomy" id="1041522"/>
    <lineage>
        <taxon>Bacteria</taxon>
        <taxon>Bacillati</taxon>
        <taxon>Actinomycetota</taxon>
        <taxon>Actinomycetes</taxon>
        <taxon>Mycobacteriales</taxon>
        <taxon>Mycobacteriaceae</taxon>
        <taxon>Mycobacterium</taxon>
        <taxon>Mycobacterium avium complex (MAC)</taxon>
    </lineage>
</organism>
<evidence type="ECO:0000259" key="2">
    <source>
        <dbReference type="Pfam" id="PF10137"/>
    </source>
</evidence>
<gene>
    <name evidence="3" type="ORF">MCOL_V201775</name>
</gene>
<evidence type="ECO:0000313" key="4">
    <source>
        <dbReference type="Proteomes" id="UP000006455"/>
    </source>
</evidence>
<dbReference type="Pfam" id="PF10137">
    <property type="entry name" value="CAP12-PCTIR_TIR"/>
    <property type="match status" value="1"/>
</dbReference>
<accession>J4TLQ6</accession>
<feature type="domain" description="CD-NTase-associated protein 12/Pycsar effector protein TIR" evidence="2">
    <location>
        <begin position="123"/>
        <end position="238"/>
    </location>
</feature>
<protein>
    <recommendedName>
        <fullName evidence="2">CD-NTase-associated protein 12/Pycsar effector protein TIR domain-containing protein</fullName>
    </recommendedName>
</protein>
<name>J4TLQ6_9MYCO</name>
<dbReference type="AlphaFoldDB" id="J4TLQ6"/>
<dbReference type="Proteomes" id="UP000006455">
    <property type="component" value="Unassembled WGS sequence"/>
</dbReference>
<feature type="region of interest" description="Disordered" evidence="1">
    <location>
        <begin position="67"/>
        <end position="89"/>
    </location>
</feature>
<proteinExistence type="predicted"/>
<reference evidence="3 4" key="1">
    <citation type="journal article" date="2011" name="J. Bacteriol.">
        <title>Genome sequence of the Mycobacterium colombiense type strain, CECT 3035.</title>
        <authorList>
            <person name="Gonzalez-Perez M."/>
            <person name="Murcia M.I."/>
            <person name="Landsman D."/>
            <person name="Jordan I.K."/>
            <person name="Marino-Ramirez L."/>
        </authorList>
    </citation>
    <scope>NUCLEOTIDE SEQUENCE [LARGE SCALE GENOMIC DNA]</scope>
    <source>
        <strain evidence="3 4">CECT 3035</strain>
    </source>
</reference>
<dbReference type="STRING" id="1041522.GCA_002105755_04356"/>
<dbReference type="EMBL" id="AFVW02000001">
    <property type="protein sequence ID" value="EJO90918.1"/>
    <property type="molecule type" value="Genomic_DNA"/>
</dbReference>
<dbReference type="eggNOG" id="COG4271">
    <property type="taxonomic scope" value="Bacteria"/>
</dbReference>